<dbReference type="EMBL" id="JBBPEH010000002">
    <property type="protein sequence ID" value="KAK7542069.1"/>
    <property type="molecule type" value="Genomic_DNA"/>
</dbReference>
<feature type="region of interest" description="Disordered" evidence="1">
    <location>
        <begin position="163"/>
        <end position="232"/>
    </location>
</feature>
<accession>A0ABR1M3A2</accession>
<comment type="caution">
    <text evidence="2">The sequence shown here is derived from an EMBL/GenBank/DDBJ whole genome shotgun (WGS) entry which is preliminary data.</text>
</comment>
<feature type="compositionally biased region" description="Pro residues" evidence="1">
    <location>
        <begin position="215"/>
        <end position="225"/>
    </location>
</feature>
<name>A0ABR1M3A2_9PEZI</name>
<reference evidence="2 3" key="1">
    <citation type="submission" date="2024-04" db="EMBL/GenBank/DDBJ databases">
        <title>Phyllosticta paracitricarpa is synonymous to the EU quarantine fungus P. citricarpa based on phylogenomic analyses.</title>
        <authorList>
            <consortium name="Lawrence Berkeley National Laboratory"/>
            <person name="Van ingen-buijs V.A."/>
            <person name="Van westerhoven A.C."/>
            <person name="Haridas S."/>
            <person name="Skiadas P."/>
            <person name="Martin F."/>
            <person name="Groenewald J.Z."/>
            <person name="Crous P.W."/>
            <person name="Seidl M.F."/>
        </authorList>
    </citation>
    <scope>NUCLEOTIDE SEQUENCE [LARGE SCALE GENOMIC DNA]</scope>
    <source>
        <strain evidence="2 3">CPC 17464</strain>
    </source>
</reference>
<evidence type="ECO:0000313" key="3">
    <source>
        <dbReference type="Proteomes" id="UP001360953"/>
    </source>
</evidence>
<evidence type="ECO:0000313" key="2">
    <source>
        <dbReference type="EMBL" id="KAK7542069.1"/>
    </source>
</evidence>
<evidence type="ECO:0000256" key="1">
    <source>
        <dbReference type="SAM" id="MobiDB-lite"/>
    </source>
</evidence>
<organism evidence="2 3">
    <name type="scientific">Phyllosticta citribraziliensis</name>
    <dbReference type="NCBI Taxonomy" id="989973"/>
    <lineage>
        <taxon>Eukaryota</taxon>
        <taxon>Fungi</taxon>
        <taxon>Dikarya</taxon>
        <taxon>Ascomycota</taxon>
        <taxon>Pezizomycotina</taxon>
        <taxon>Dothideomycetes</taxon>
        <taxon>Dothideomycetes incertae sedis</taxon>
        <taxon>Botryosphaeriales</taxon>
        <taxon>Phyllostictaceae</taxon>
        <taxon>Phyllosticta</taxon>
    </lineage>
</organism>
<gene>
    <name evidence="2" type="ORF">J3D65DRAFT_548299</name>
</gene>
<sequence length="232" mass="26248">MIKIQSLLNPLSEASLGRHSPPPSPHLSDIHRQKVSKTAAVFVKGEPKGEVRYPPHEIDDDDDLAAELLKYRITPTPLRDIKKYPRHIPYNSDKKSFLTKTGREAFEVFQYTYKVPGDSTEYVVMWDYNIGLTRITPFFKSCKYPKVSTSHQRGRSVLTSRLADHPGEGVENKQRPRSDQLQHHRRGSGSSRYAKHLQTIASPKLTVIKDTGCPLKPPKPSPPPSATRSDTR</sequence>
<feature type="compositionally biased region" description="Basic and acidic residues" evidence="1">
    <location>
        <begin position="163"/>
        <end position="182"/>
    </location>
</feature>
<protein>
    <submittedName>
        <fullName evidence="2">Uncharacterized protein</fullName>
    </submittedName>
</protein>
<dbReference type="RefSeq" id="XP_066658362.1">
    <property type="nucleotide sequence ID" value="XM_066796901.1"/>
</dbReference>
<keyword evidence="3" id="KW-1185">Reference proteome</keyword>
<dbReference type="GeneID" id="92029807"/>
<dbReference type="Proteomes" id="UP001360953">
    <property type="component" value="Unassembled WGS sequence"/>
</dbReference>
<proteinExistence type="predicted"/>